<reference evidence="2" key="2">
    <citation type="journal article" date="2011" name="PLoS ONE">
        <title>Adaptive traits are maintained on steep selective gradients despite gene flow and hybridization in the intertidal zone.</title>
        <authorList>
            <person name="Zardi G.I."/>
            <person name="Nicastro K.R."/>
            <person name="Canovas F."/>
            <person name="Costa J.F."/>
            <person name="Serrao E.A."/>
            <person name="Pearson G.A."/>
        </authorList>
    </citation>
    <scope>NUCLEOTIDE SEQUENCE</scope>
    <source>
        <strain evidence="2">LC2</strain>
    </source>
</reference>
<organism evidence="2">
    <name type="scientific">Fucus ceranoides</name>
    <dbReference type="NCBI Taxonomy" id="87146"/>
    <lineage>
        <taxon>Eukaryota</taxon>
        <taxon>Sar</taxon>
        <taxon>Stramenopiles</taxon>
        <taxon>Ochrophyta</taxon>
        <taxon>PX clade</taxon>
        <taxon>Phaeophyceae</taxon>
        <taxon>Fucales</taxon>
        <taxon>Fucaceae</taxon>
        <taxon>Fucus</taxon>
    </lineage>
</organism>
<feature type="non-terminal residue" evidence="2">
    <location>
        <position position="1"/>
    </location>
</feature>
<keyword evidence="1" id="KW-1133">Transmembrane helix</keyword>
<feature type="non-terminal residue" evidence="2">
    <location>
        <position position="70"/>
    </location>
</feature>
<accession>D6PWT8</accession>
<evidence type="ECO:0000313" key="3">
    <source>
        <dbReference type="EMBL" id="AEO96605.1"/>
    </source>
</evidence>
<keyword evidence="1" id="KW-0472">Membrane</keyword>
<dbReference type="EMBL" id="GU985010">
    <property type="protein sequence ID" value="ADG35796.1"/>
    <property type="molecule type" value="mRNA"/>
</dbReference>
<gene>
    <name evidence="2" type="primary">1E12</name>
</gene>
<proteinExistence type="evidence at transcript level"/>
<evidence type="ECO:0000313" key="2">
    <source>
        <dbReference type="EMBL" id="ADG35796.1"/>
    </source>
</evidence>
<evidence type="ECO:0000256" key="1">
    <source>
        <dbReference type="SAM" id="Phobius"/>
    </source>
</evidence>
<reference evidence="3" key="3">
    <citation type="submission" date="2011-04" db="EMBL/GenBank/DDBJ databases">
        <title>Driving south: phylogenomics of the brown algal family Fucaceae reveals relationships and recent drivers of a marine radiation.</title>
        <authorList>
            <person name="Canovas F.G."/>
            <person name="Mota C.F."/>
            <person name="Serrao E.A."/>
            <person name="Pearson G.A."/>
        </authorList>
    </citation>
    <scope>NUCLEOTIDE SEQUENCE</scope>
    <source>
        <strain evidence="3">LC3</strain>
    </source>
</reference>
<dbReference type="EMBL" id="JF788374">
    <property type="protein sequence ID" value="AEO96605.1"/>
    <property type="molecule type" value="mRNA"/>
</dbReference>
<feature type="transmembrane region" description="Helical" evidence="1">
    <location>
        <begin position="35"/>
        <end position="54"/>
    </location>
</feature>
<keyword evidence="1" id="KW-0812">Transmembrane</keyword>
<name>D6PWT8_9PHAE</name>
<reference evidence="2" key="1">
    <citation type="submission" date="2010-03" db="EMBL/GenBank/DDBJ databases">
        <authorList>
            <person name="Canovas F.G."/>
            <person name="Zardi G.I."/>
            <person name="Nicastro K.R."/>
            <person name="Costa J.F."/>
            <person name="Serrao E.A."/>
            <person name="Pearson G.A."/>
        </authorList>
    </citation>
    <scope>NUCLEOTIDE SEQUENCE</scope>
    <source>
        <strain evidence="2">LC2</strain>
    </source>
</reference>
<dbReference type="AlphaFoldDB" id="D6PWT8"/>
<protein>
    <submittedName>
        <fullName evidence="2">PXMP2/4 family protein 2</fullName>
    </submittedName>
</protein>
<sequence length="70" mass="7697">KEEDLSEEIQHDVGSVATAPSKNTSFGAELDWGRCARFTLIGTVFVAPVLHYWYGFLLRKLPGTGISTIV</sequence>